<dbReference type="InterPro" id="IPR036412">
    <property type="entry name" value="HAD-like_sf"/>
</dbReference>
<dbReference type="InterPro" id="IPR023214">
    <property type="entry name" value="HAD_sf"/>
</dbReference>
<dbReference type="InterPro" id="IPR049369">
    <property type="entry name" value="BF1531-like_N"/>
</dbReference>
<feature type="domain" description="BF1531-like N-terminal" evidence="1">
    <location>
        <begin position="65"/>
        <end position="257"/>
    </location>
</feature>
<accession>A0AAE3G4R8</accession>
<keyword evidence="3" id="KW-1185">Reference proteome</keyword>
<reference evidence="2" key="1">
    <citation type="submission" date="2022-03" db="EMBL/GenBank/DDBJ databases">
        <title>Genomic Encyclopedia of Type Strains, Phase III (KMG-III): the genomes of soil and plant-associated and newly described type strains.</title>
        <authorList>
            <person name="Whitman W."/>
        </authorList>
    </citation>
    <scope>NUCLEOTIDE SEQUENCE</scope>
    <source>
        <strain evidence="2">ANL 6-2</strain>
    </source>
</reference>
<gene>
    <name evidence="2" type="ORF">J2T57_002950</name>
</gene>
<protein>
    <submittedName>
        <fullName evidence="2">FkbH-like protein</fullName>
    </submittedName>
</protein>
<dbReference type="Pfam" id="PF21211">
    <property type="entry name" value="FkbH_N"/>
    <property type="match status" value="1"/>
</dbReference>
<dbReference type="GO" id="GO:0016788">
    <property type="term" value="F:hydrolase activity, acting on ester bonds"/>
    <property type="evidence" value="ECO:0007669"/>
    <property type="project" value="UniProtKB-ARBA"/>
</dbReference>
<dbReference type="InterPro" id="IPR010033">
    <property type="entry name" value="HAD_SF_ppase_IIIC"/>
</dbReference>
<comment type="caution">
    <text evidence="2">The sequence shown here is derived from an EMBL/GenBank/DDBJ whole genome shotgun (WGS) entry which is preliminary data.</text>
</comment>
<name>A0AAE3G4R8_9GAMM</name>
<evidence type="ECO:0000313" key="2">
    <source>
        <dbReference type="EMBL" id="MCP1675795.1"/>
    </source>
</evidence>
<dbReference type="InterPro" id="IPR036514">
    <property type="entry name" value="SGNH_hydro_sf"/>
</dbReference>
<dbReference type="Proteomes" id="UP001205843">
    <property type="component" value="Unassembled WGS sequence"/>
</dbReference>
<dbReference type="EMBL" id="JALJXV010000007">
    <property type="protein sequence ID" value="MCP1675795.1"/>
    <property type="molecule type" value="Genomic_DNA"/>
</dbReference>
<proteinExistence type="predicted"/>
<dbReference type="NCBIfam" id="TIGR01686">
    <property type="entry name" value="FkbH"/>
    <property type="match status" value="1"/>
</dbReference>
<dbReference type="Gene3D" id="3.40.50.1110">
    <property type="entry name" value="SGNH hydrolase"/>
    <property type="match status" value="1"/>
</dbReference>
<dbReference type="NCBIfam" id="TIGR01681">
    <property type="entry name" value="HAD-SF-IIIC"/>
    <property type="match status" value="1"/>
</dbReference>
<evidence type="ECO:0000313" key="3">
    <source>
        <dbReference type="Proteomes" id="UP001205843"/>
    </source>
</evidence>
<dbReference type="AlphaFoldDB" id="A0AAE3G4R8"/>
<dbReference type="SUPFAM" id="SSF56784">
    <property type="entry name" value="HAD-like"/>
    <property type="match status" value="1"/>
</dbReference>
<organism evidence="2 3">
    <name type="scientific">Natronocella acetinitrilica</name>
    <dbReference type="NCBI Taxonomy" id="414046"/>
    <lineage>
        <taxon>Bacteria</taxon>
        <taxon>Pseudomonadati</taxon>
        <taxon>Pseudomonadota</taxon>
        <taxon>Gammaproteobacteria</taxon>
        <taxon>Chromatiales</taxon>
        <taxon>Ectothiorhodospiraceae</taxon>
        <taxon>Natronocella</taxon>
    </lineage>
</organism>
<sequence length="631" mass="69454">MQVMKGPAQSADHAARARRLALRKAGSWDEVRAIVDGVDASRMDSGLVESIARATETLPGPPDVRMAFLSDCTLAPLARHVSALAATNGIRVQAHLGPYDQHFQQVLDASSSLHDFQPDAIFLHLSLAALAPELHEDFLATSAERRREAVNEIVQQLQAWVSEARARTSAMLLLTNFPRPAFPVAGVADWSLDFGQAEFYQTLNLALLSAFRSDPRVAIVDLEMSLGRGGHVAADNQRLHYLARIPWSEGAMRDMAAEIQRHLQAIRGTARKCLVVDLDNTLWGGVLGEAGVWGVKVGDGDPESRAYADMQRVVRSLKHRGVLLAICSKNNHDDVLELFAQRPDMPLALDDFVATRINWQPKPDNVRSLAEELNIGTDSLVFMDDNPVECGLMCSALPEVQTILLPDDVTCGPSLLGHMPLFERHALTDEDRARGEQYRQQAVRQRLVHASGNLEDFLQGLETRLRIEVAGAQHCARIAQLIGKTNQFNLTTRRYTAAEVEDLLVDDACLVLVGSVSDRYGDLGLVLVCIVRLDGSMADIDSLLMSCRAMGRGIETAFMNTLKSIVFGEHSVQELRGQFLPTRKNPPVRDYLDNQGFQLVDETPDGARRYRLNAGYAESLSCSGITVESLL</sequence>
<dbReference type="Gene3D" id="3.40.50.1000">
    <property type="entry name" value="HAD superfamily/HAD-like"/>
    <property type="match status" value="1"/>
</dbReference>
<dbReference type="RefSeq" id="WP_253479632.1">
    <property type="nucleotide sequence ID" value="NZ_JALJXV010000007.1"/>
</dbReference>
<dbReference type="InterPro" id="IPR010037">
    <property type="entry name" value="FkbH_domain"/>
</dbReference>
<evidence type="ECO:0000259" key="1">
    <source>
        <dbReference type="Pfam" id="PF21211"/>
    </source>
</evidence>